<dbReference type="InterPro" id="IPR036754">
    <property type="entry name" value="YbaK/aa-tRNA-synt-asso_dom_sf"/>
</dbReference>
<evidence type="ECO:0000256" key="8">
    <source>
        <dbReference type="ARBA" id="ARBA00023146"/>
    </source>
</evidence>
<dbReference type="GO" id="GO:0004827">
    <property type="term" value="F:proline-tRNA ligase activity"/>
    <property type="evidence" value="ECO:0007669"/>
    <property type="project" value="UniProtKB-UniRule"/>
</dbReference>
<dbReference type="InterPro" id="IPR036621">
    <property type="entry name" value="Anticodon-bd_dom_sf"/>
</dbReference>
<evidence type="ECO:0000256" key="9">
    <source>
        <dbReference type="ARBA" id="ARBA00047671"/>
    </source>
</evidence>
<dbReference type="Gene3D" id="3.30.930.10">
    <property type="entry name" value="Bira Bifunctional Protein, Domain 2"/>
    <property type="match status" value="2"/>
</dbReference>
<dbReference type="NCBIfam" id="TIGR00409">
    <property type="entry name" value="proS_fam_II"/>
    <property type="match status" value="1"/>
</dbReference>
<name>A0A4P6EIL6_9MICO</name>
<keyword evidence="6 12" id="KW-0067">ATP-binding</keyword>
<evidence type="ECO:0000256" key="1">
    <source>
        <dbReference type="ARBA" id="ARBA00004496"/>
    </source>
</evidence>
<dbReference type="GO" id="GO:0002161">
    <property type="term" value="F:aminoacyl-tRNA deacylase activity"/>
    <property type="evidence" value="ECO:0007669"/>
    <property type="project" value="InterPro"/>
</dbReference>
<dbReference type="PANTHER" id="PTHR42753">
    <property type="entry name" value="MITOCHONDRIAL RIBOSOME PROTEIN L39/PROLYL-TRNA LIGASE FAMILY MEMBER"/>
    <property type="match status" value="1"/>
</dbReference>
<dbReference type="EMBL" id="CP035495">
    <property type="protein sequence ID" value="QAY62274.1"/>
    <property type="molecule type" value="Genomic_DNA"/>
</dbReference>
<dbReference type="GO" id="GO:0005829">
    <property type="term" value="C:cytosol"/>
    <property type="evidence" value="ECO:0007669"/>
    <property type="project" value="TreeGrafter"/>
</dbReference>
<evidence type="ECO:0000256" key="5">
    <source>
        <dbReference type="ARBA" id="ARBA00022741"/>
    </source>
</evidence>
<comment type="domain">
    <text evidence="12">Consists of three domains: the N-terminal catalytic domain, the editing domain and the C-terminal anticodon-binding domain.</text>
</comment>
<comment type="subunit">
    <text evidence="2 12">Homodimer.</text>
</comment>
<comment type="subcellular location">
    <subcellularLocation>
        <location evidence="1 12">Cytoplasm</location>
    </subcellularLocation>
</comment>
<dbReference type="AlphaFoldDB" id="A0A4P6EIL6"/>
<dbReference type="InterPro" id="IPR050062">
    <property type="entry name" value="Pro-tRNA_synthetase"/>
</dbReference>
<comment type="catalytic activity">
    <reaction evidence="9 12">
        <text>tRNA(Pro) + L-proline + ATP = L-prolyl-tRNA(Pro) + AMP + diphosphate</text>
        <dbReference type="Rhea" id="RHEA:14305"/>
        <dbReference type="Rhea" id="RHEA-COMP:9700"/>
        <dbReference type="Rhea" id="RHEA-COMP:9702"/>
        <dbReference type="ChEBI" id="CHEBI:30616"/>
        <dbReference type="ChEBI" id="CHEBI:33019"/>
        <dbReference type="ChEBI" id="CHEBI:60039"/>
        <dbReference type="ChEBI" id="CHEBI:78442"/>
        <dbReference type="ChEBI" id="CHEBI:78532"/>
        <dbReference type="ChEBI" id="CHEBI:456215"/>
        <dbReference type="EC" id="6.1.1.15"/>
    </reaction>
</comment>
<dbReference type="CDD" id="cd00779">
    <property type="entry name" value="ProRS_core_prok"/>
    <property type="match status" value="1"/>
</dbReference>
<dbReference type="Gene3D" id="3.40.50.800">
    <property type="entry name" value="Anticodon-binding domain"/>
    <property type="match status" value="1"/>
</dbReference>
<dbReference type="EC" id="6.1.1.15" evidence="12"/>
<dbReference type="Proteomes" id="UP000291758">
    <property type="component" value="Chromosome"/>
</dbReference>
<keyword evidence="4 12" id="KW-0436">Ligase</keyword>
<keyword evidence="5 12" id="KW-0547">Nucleotide-binding</keyword>
<dbReference type="SUPFAM" id="SSF55681">
    <property type="entry name" value="Class II aaRS and biotin synthetases"/>
    <property type="match status" value="1"/>
</dbReference>
<comment type="similarity">
    <text evidence="11 12">Belongs to the class-II aminoacyl-tRNA synthetase family. ProS type 1 subfamily.</text>
</comment>
<dbReference type="SUPFAM" id="SSF52954">
    <property type="entry name" value="Class II aaRS ABD-related"/>
    <property type="match status" value="1"/>
</dbReference>
<dbReference type="NCBIfam" id="NF006625">
    <property type="entry name" value="PRK09194.1"/>
    <property type="match status" value="1"/>
</dbReference>
<dbReference type="OrthoDB" id="9809052at2"/>
<dbReference type="InterPro" id="IPR045864">
    <property type="entry name" value="aa-tRNA-synth_II/BPL/LPL"/>
</dbReference>
<evidence type="ECO:0000259" key="13">
    <source>
        <dbReference type="PROSITE" id="PS50862"/>
    </source>
</evidence>
<dbReference type="InterPro" id="IPR033730">
    <property type="entry name" value="ProRS_core_prok"/>
</dbReference>
<dbReference type="Pfam" id="PF03129">
    <property type="entry name" value="HGTP_anticodon"/>
    <property type="match status" value="1"/>
</dbReference>
<dbReference type="KEGG" id="xyl:ET495_02175"/>
<protein>
    <recommendedName>
        <fullName evidence="12">Proline--tRNA ligase</fullName>
        <ecNumber evidence="12">6.1.1.15</ecNumber>
    </recommendedName>
    <alternativeName>
        <fullName evidence="12">Prolyl-tRNA synthetase</fullName>
        <shortName evidence="12">ProRS</shortName>
    </alternativeName>
</protein>
<dbReference type="Gene3D" id="3.90.960.10">
    <property type="entry name" value="YbaK/aminoacyl-tRNA synthetase-associated domain"/>
    <property type="match status" value="1"/>
</dbReference>
<evidence type="ECO:0000256" key="2">
    <source>
        <dbReference type="ARBA" id="ARBA00011738"/>
    </source>
</evidence>
<keyword evidence="3 12" id="KW-0963">Cytoplasm</keyword>
<evidence type="ECO:0000256" key="11">
    <source>
        <dbReference type="ARBA" id="ARBA00060755"/>
    </source>
</evidence>
<dbReference type="SUPFAM" id="SSF55826">
    <property type="entry name" value="YbaK/ProRS associated domain"/>
    <property type="match status" value="1"/>
</dbReference>
<dbReference type="FunFam" id="3.30.930.10:FF:000066">
    <property type="entry name" value="Proline--tRNA ligase"/>
    <property type="match status" value="1"/>
</dbReference>
<dbReference type="HAMAP" id="MF_01569">
    <property type="entry name" value="Pro_tRNA_synth_type1"/>
    <property type="match status" value="1"/>
</dbReference>
<evidence type="ECO:0000313" key="15">
    <source>
        <dbReference type="Proteomes" id="UP000291758"/>
    </source>
</evidence>
<dbReference type="PROSITE" id="PS50862">
    <property type="entry name" value="AA_TRNA_LIGASE_II"/>
    <property type="match status" value="1"/>
</dbReference>
<keyword evidence="7 12" id="KW-0648">Protein biosynthesis</keyword>
<organism evidence="14 15">
    <name type="scientific">Xylanimonas allomyrinae</name>
    <dbReference type="NCBI Taxonomy" id="2509459"/>
    <lineage>
        <taxon>Bacteria</taxon>
        <taxon>Bacillati</taxon>
        <taxon>Actinomycetota</taxon>
        <taxon>Actinomycetes</taxon>
        <taxon>Micrococcales</taxon>
        <taxon>Promicromonosporaceae</taxon>
        <taxon>Xylanimonas</taxon>
    </lineage>
</organism>
<evidence type="ECO:0000256" key="12">
    <source>
        <dbReference type="HAMAP-Rule" id="MF_01569"/>
    </source>
</evidence>
<dbReference type="GO" id="GO:0005524">
    <property type="term" value="F:ATP binding"/>
    <property type="evidence" value="ECO:0007669"/>
    <property type="project" value="UniProtKB-UniRule"/>
</dbReference>
<dbReference type="InterPro" id="IPR007214">
    <property type="entry name" value="YbaK/aa-tRNA-synth-assoc-dom"/>
</dbReference>
<evidence type="ECO:0000256" key="7">
    <source>
        <dbReference type="ARBA" id="ARBA00022917"/>
    </source>
</evidence>
<evidence type="ECO:0000313" key="14">
    <source>
        <dbReference type="EMBL" id="QAY62274.1"/>
    </source>
</evidence>
<sequence length="607" mass="65517">MSVFAPRGDLLRLSTLFVRTLREDPADAEVASHRLLVRAGYIRRAAPGIYTWLPLGLRVLAKVEAIVREEMDAIGGQEVHFPALLPREPYEATGRWKEYGPNLFRLKDRKEADYLLAPTHEEMFTLLVKDLYSSYKDLPLTLYQIQTKYRDEARPRAGLIRGREFVMKDSYSFDTTDAGLDAAYQRHRDAYERIFRRLGLEYVIVSAMSGAMGGSRSEEFLSPSPIGEDTFVRSAGGYAANVEAVVTPVPDPVPYDDAPAAHVEDTPDTPTIDTLVALANAEHPRPDRAWTAADTLKNVVLAVTRPDGGRDLLVVGVPGDREVDMKRIEAALAPAEAEPAGDADFARHPQLVKGYIGPAVLGPQGVQVTDPETGETRSAIRYLLDPRIVPGTRWITGANEAGRHVFDLVAGRDFAADGTIEAAEVRAGDPAPDGSGPLELARGIEMGHIFQLGRKYAQALGLTVLDENGKQVVVTMGSYGVGVTRALAALAEAHHDDRGLAWPAHVAPAHVHVVATGKGSEVFEAAEDIAQGLVARGVEVVYDDRPKVSPGVKFADAELLGVPLLVVVGRGLADGVVEIRPRAGEARQVAVADAVAAVVADVETLLR</sequence>
<accession>A0A4P6EIL6</accession>
<gene>
    <name evidence="12" type="primary">proS</name>
    <name evidence="14" type="ORF">ET495_02175</name>
</gene>
<evidence type="ECO:0000256" key="3">
    <source>
        <dbReference type="ARBA" id="ARBA00022490"/>
    </source>
</evidence>
<dbReference type="Pfam" id="PF00587">
    <property type="entry name" value="tRNA-synt_2b"/>
    <property type="match status" value="1"/>
</dbReference>
<dbReference type="RefSeq" id="WP_129202258.1">
    <property type="nucleotide sequence ID" value="NZ_CP035495.1"/>
</dbReference>
<comment type="function">
    <text evidence="10 12">Catalyzes the attachment of proline to tRNA(Pro) in a two-step reaction: proline is first activated by ATP to form Pro-AMP and then transferred to the acceptor end of tRNA(Pro). As ProRS can inadvertently accommodate and process non-cognate amino acids such as alanine and cysteine, to avoid such errors it has two additional distinct editing activities against alanine. One activity is designated as 'pretransfer' editing and involves the tRNA(Pro)-independent hydrolysis of activated Ala-AMP. The other activity is designated 'posttransfer' editing and involves deacylation of mischarged Ala-tRNA(Pro). The misacylated Cys-tRNA(Pro) is not edited by ProRS.</text>
</comment>
<reference evidence="14 15" key="1">
    <citation type="submission" date="2019-01" db="EMBL/GenBank/DDBJ databases">
        <title>Genome sequencing of strain 2JSPR-7.</title>
        <authorList>
            <person name="Heo J."/>
            <person name="Kim S.-J."/>
            <person name="Kim J.-S."/>
            <person name="Hong S.-B."/>
            <person name="Kwon S.-W."/>
        </authorList>
    </citation>
    <scope>NUCLEOTIDE SEQUENCE [LARGE SCALE GENOMIC DNA]</scope>
    <source>
        <strain evidence="14 15">2JSPR-7</strain>
    </source>
</reference>
<evidence type="ECO:0000256" key="4">
    <source>
        <dbReference type="ARBA" id="ARBA00022598"/>
    </source>
</evidence>
<keyword evidence="8 12" id="KW-0030">Aminoacyl-tRNA synthetase</keyword>
<proteinExistence type="inferred from homology"/>
<dbReference type="InterPro" id="IPR023717">
    <property type="entry name" value="Pro-tRNA-Synthase_IIa_type1"/>
</dbReference>
<dbReference type="PRINTS" id="PR01046">
    <property type="entry name" value="TRNASYNTHPRO"/>
</dbReference>
<evidence type="ECO:0000256" key="10">
    <source>
        <dbReference type="ARBA" id="ARBA00053664"/>
    </source>
</evidence>
<feature type="domain" description="Aminoacyl-transfer RNA synthetases class-II family profile" evidence="13">
    <location>
        <begin position="43"/>
        <end position="503"/>
    </location>
</feature>
<dbReference type="InterPro" id="IPR004500">
    <property type="entry name" value="Pro-tRNA-synth_IIa_bac-type"/>
</dbReference>
<dbReference type="FunFam" id="3.30.930.10:FF:000065">
    <property type="entry name" value="Proline--tRNA ligase"/>
    <property type="match status" value="1"/>
</dbReference>
<dbReference type="PANTHER" id="PTHR42753:SF2">
    <property type="entry name" value="PROLINE--TRNA LIGASE"/>
    <property type="match status" value="1"/>
</dbReference>
<dbReference type="InterPro" id="IPR002314">
    <property type="entry name" value="aa-tRNA-synt_IIb"/>
</dbReference>
<dbReference type="InterPro" id="IPR006195">
    <property type="entry name" value="aa-tRNA-synth_II"/>
</dbReference>
<dbReference type="InterPro" id="IPR002316">
    <property type="entry name" value="Pro-tRNA-ligase_IIa"/>
</dbReference>
<dbReference type="InterPro" id="IPR004154">
    <property type="entry name" value="Anticodon-bd"/>
</dbReference>
<keyword evidence="15" id="KW-1185">Reference proteome</keyword>
<evidence type="ECO:0000256" key="6">
    <source>
        <dbReference type="ARBA" id="ARBA00022840"/>
    </source>
</evidence>
<dbReference type="Pfam" id="PF04073">
    <property type="entry name" value="tRNA_edit"/>
    <property type="match status" value="1"/>
</dbReference>
<dbReference type="GO" id="GO:0006433">
    <property type="term" value="P:prolyl-tRNA aminoacylation"/>
    <property type="evidence" value="ECO:0007669"/>
    <property type="project" value="UniProtKB-UniRule"/>
</dbReference>